<feature type="compositionally biased region" description="Low complexity" evidence="1">
    <location>
        <begin position="1"/>
        <end position="15"/>
    </location>
</feature>
<accession>A0A917YEF0</accession>
<comment type="caution">
    <text evidence="2">The sequence shown here is derived from an EMBL/GenBank/DDBJ whole genome shotgun (WGS) entry which is preliminary data.</text>
</comment>
<dbReference type="EMBL" id="BMMM01000022">
    <property type="protein sequence ID" value="GGN89535.1"/>
    <property type="molecule type" value="Genomic_DNA"/>
</dbReference>
<evidence type="ECO:0000256" key="1">
    <source>
        <dbReference type="SAM" id="MobiDB-lite"/>
    </source>
</evidence>
<evidence type="ECO:0000313" key="2">
    <source>
        <dbReference type="EMBL" id="GGN89535.1"/>
    </source>
</evidence>
<dbReference type="AlphaFoldDB" id="A0A917YEF0"/>
<dbReference type="RefSeq" id="WP_189191416.1">
    <property type="nucleotide sequence ID" value="NZ_BMMM01000022.1"/>
</dbReference>
<keyword evidence="3" id="KW-1185">Reference proteome</keyword>
<feature type="compositionally biased region" description="Polar residues" evidence="1">
    <location>
        <begin position="52"/>
        <end position="62"/>
    </location>
</feature>
<feature type="region of interest" description="Disordered" evidence="1">
    <location>
        <begin position="1"/>
        <end position="62"/>
    </location>
</feature>
<protein>
    <submittedName>
        <fullName evidence="2">Uncharacterized protein</fullName>
    </submittedName>
</protein>
<organism evidence="2 3">
    <name type="scientific">Streptomyces albiflavescens</name>
    <dbReference type="NCBI Taxonomy" id="1623582"/>
    <lineage>
        <taxon>Bacteria</taxon>
        <taxon>Bacillati</taxon>
        <taxon>Actinomycetota</taxon>
        <taxon>Actinomycetes</taxon>
        <taxon>Kitasatosporales</taxon>
        <taxon>Streptomycetaceae</taxon>
        <taxon>Streptomyces</taxon>
    </lineage>
</organism>
<gene>
    <name evidence="2" type="ORF">GCM10011579_084520</name>
</gene>
<sequence length="62" mass="6850">MAHGLLPRTPGPRLRPTGEKDRREPGKQSEQSKDRRRASFNPGSKTLPVKTIRQTAGTTPAE</sequence>
<name>A0A917YEF0_9ACTN</name>
<reference evidence="2 3" key="1">
    <citation type="journal article" date="2014" name="Int. J. Syst. Evol. Microbiol.">
        <title>Complete genome sequence of Corynebacterium casei LMG S-19264T (=DSM 44701T), isolated from a smear-ripened cheese.</title>
        <authorList>
            <consortium name="US DOE Joint Genome Institute (JGI-PGF)"/>
            <person name="Walter F."/>
            <person name="Albersmeier A."/>
            <person name="Kalinowski J."/>
            <person name="Ruckert C."/>
        </authorList>
    </citation>
    <scope>NUCLEOTIDE SEQUENCE [LARGE SCALE GENOMIC DNA]</scope>
    <source>
        <strain evidence="2 3">CGMCC 4.7111</strain>
    </source>
</reference>
<dbReference type="Proteomes" id="UP000600365">
    <property type="component" value="Unassembled WGS sequence"/>
</dbReference>
<proteinExistence type="predicted"/>
<evidence type="ECO:0000313" key="3">
    <source>
        <dbReference type="Proteomes" id="UP000600365"/>
    </source>
</evidence>
<feature type="compositionally biased region" description="Basic and acidic residues" evidence="1">
    <location>
        <begin position="16"/>
        <end position="33"/>
    </location>
</feature>